<name>A0A5C6M6S6_9PLAN</name>
<reference evidence="3 4" key="2">
    <citation type="submission" date="2019-08" db="EMBL/GenBank/DDBJ databases">
        <authorList>
            <person name="Henke P."/>
        </authorList>
    </citation>
    <scope>NUCLEOTIDE SEQUENCE [LARGE SCALE GENOMIC DNA]</scope>
    <source>
        <strain evidence="3">Phe10_nw2017</strain>
    </source>
</reference>
<dbReference type="Gene3D" id="3.40.720.10">
    <property type="entry name" value="Alkaline Phosphatase, subunit A"/>
    <property type="match status" value="1"/>
</dbReference>
<dbReference type="EMBL" id="SRHE01000160">
    <property type="protein sequence ID" value="TWW09863.1"/>
    <property type="molecule type" value="Genomic_DNA"/>
</dbReference>
<evidence type="ECO:0000313" key="4">
    <source>
        <dbReference type="Proteomes" id="UP000321083"/>
    </source>
</evidence>
<organism evidence="3 4">
    <name type="scientific">Planctomyces bekefii</name>
    <dbReference type="NCBI Taxonomy" id="1653850"/>
    <lineage>
        <taxon>Bacteria</taxon>
        <taxon>Pseudomonadati</taxon>
        <taxon>Planctomycetota</taxon>
        <taxon>Planctomycetia</taxon>
        <taxon>Planctomycetales</taxon>
        <taxon>Planctomycetaceae</taxon>
        <taxon>Planctomyces</taxon>
    </lineage>
</organism>
<evidence type="ECO:0000256" key="1">
    <source>
        <dbReference type="ARBA" id="ARBA00008779"/>
    </source>
</evidence>
<evidence type="ECO:0000313" key="3">
    <source>
        <dbReference type="EMBL" id="TWW09863.1"/>
    </source>
</evidence>
<keyword evidence="4" id="KW-1185">Reference proteome</keyword>
<protein>
    <submittedName>
        <fullName evidence="3">Metalloenzyme</fullName>
    </submittedName>
</protein>
<comment type="similarity">
    <text evidence="1">Belongs to the sulfatase family.</text>
</comment>
<dbReference type="SUPFAM" id="SSF53649">
    <property type="entry name" value="Alkaline phosphatase-like"/>
    <property type="match status" value="1"/>
</dbReference>
<dbReference type="PANTHER" id="PTHR42693">
    <property type="entry name" value="ARYLSULFATASE FAMILY MEMBER"/>
    <property type="match status" value="1"/>
</dbReference>
<gene>
    <name evidence="3" type="ORF">E3A20_10080</name>
</gene>
<reference evidence="3 4" key="1">
    <citation type="submission" date="2019-08" db="EMBL/GenBank/DDBJ databases">
        <title>100 year-old enigma solved: identification of Planctomyces bekefii, the type genus and species of the phylum Planctomycetes.</title>
        <authorList>
            <person name="Svetlana D.N."/>
            <person name="Overmann J."/>
        </authorList>
    </citation>
    <scope>NUCLEOTIDE SEQUENCE [LARGE SCALE GENOMIC DNA]</scope>
    <source>
        <strain evidence="3">Phe10_nw2017</strain>
    </source>
</reference>
<sequence length="318" mass="36705">MNIKDLFQKLKKKLRYKLNEESFKKETKLLEKDIVQVHDDINVLLITFDSCRFDSMKRANTPNLDRLGEIYSAWTPGTYTLPAHISFFTGIFPMVNEDIPYLNRFTKQLITMKKAGQAVDTAKSRRTISLPASSHDMIYALKKAGYYTVGAGAATWFAKHILTQNFHDFKFKQAMSATEQCNFLLRNLATKSNKKPFFAFMNFIETHTPYMHYGSDRDEYAMQARDFMSFPPREDTYMKESTGHKLHQAQISAVEHLDKIMGEFLQILPKKTFVIITADHGEAFGEDGFWGHGVYHPTVMNVPMMCFMLNGEKPLEDK</sequence>
<comment type="caution">
    <text evidence="3">The sequence shown here is derived from an EMBL/GenBank/DDBJ whole genome shotgun (WGS) entry which is preliminary data.</text>
</comment>
<dbReference type="Pfam" id="PF00884">
    <property type="entry name" value="Sulfatase"/>
    <property type="match status" value="1"/>
</dbReference>
<dbReference type="AlphaFoldDB" id="A0A5C6M6S6"/>
<dbReference type="PANTHER" id="PTHR42693:SF33">
    <property type="entry name" value="ARYLSULFATASE"/>
    <property type="match status" value="1"/>
</dbReference>
<proteinExistence type="inferred from homology"/>
<feature type="domain" description="Sulfatase N-terminal" evidence="2">
    <location>
        <begin position="42"/>
        <end position="305"/>
    </location>
</feature>
<evidence type="ECO:0000259" key="2">
    <source>
        <dbReference type="Pfam" id="PF00884"/>
    </source>
</evidence>
<dbReference type="GO" id="GO:0004065">
    <property type="term" value="F:arylsulfatase activity"/>
    <property type="evidence" value="ECO:0007669"/>
    <property type="project" value="TreeGrafter"/>
</dbReference>
<dbReference type="Proteomes" id="UP000321083">
    <property type="component" value="Unassembled WGS sequence"/>
</dbReference>
<accession>A0A5C6M6S6</accession>
<dbReference type="InterPro" id="IPR000917">
    <property type="entry name" value="Sulfatase_N"/>
</dbReference>
<dbReference type="InterPro" id="IPR050738">
    <property type="entry name" value="Sulfatase"/>
</dbReference>
<dbReference type="InterPro" id="IPR017850">
    <property type="entry name" value="Alkaline_phosphatase_core_sf"/>
</dbReference>